<evidence type="ECO:0000256" key="1">
    <source>
        <dbReference type="SAM" id="Coils"/>
    </source>
</evidence>
<protein>
    <submittedName>
        <fullName evidence="3">Putative inner membrane lipoprotein</fullName>
    </submittedName>
</protein>
<keyword evidence="3" id="KW-0449">Lipoprotein</keyword>
<gene>
    <name evidence="3" type="ORF">NCTC8960_02756</name>
</gene>
<dbReference type="InterPro" id="IPR037125">
    <property type="entry name" value="YajI-like_sf"/>
</dbReference>
<feature type="compositionally biased region" description="Polar residues" evidence="2">
    <location>
        <begin position="230"/>
        <end position="242"/>
    </location>
</feature>
<keyword evidence="1" id="KW-0175">Coiled coil</keyword>
<dbReference type="Proteomes" id="UP000255057">
    <property type="component" value="Unassembled WGS sequence"/>
</dbReference>
<evidence type="ECO:0000313" key="4">
    <source>
        <dbReference type="Proteomes" id="UP000255057"/>
    </source>
</evidence>
<dbReference type="PROSITE" id="PS51257">
    <property type="entry name" value="PROKAR_LIPOPROTEIN"/>
    <property type="match status" value="1"/>
</dbReference>
<proteinExistence type="predicted"/>
<name>A0A0F3VJU9_ECOLX</name>
<feature type="region of interest" description="Disordered" evidence="2">
    <location>
        <begin position="218"/>
        <end position="242"/>
    </location>
</feature>
<accession>A0A0F3VJU9</accession>
<dbReference type="RefSeq" id="WP_001049540.1">
    <property type="nucleotide sequence ID" value="NZ_AP018808.1"/>
</dbReference>
<sequence length="242" mass="27057">MNLKKIFFSAVTVSVLCALTGCDYIEEGKPESSLLKQQEEHNNKIDLLEKQQAQLKSQLETIQKQQTGIISSTKTLTHVIKSVKDQQNTFIFTEFNPAKTKYFILNNGSVALAGRVLSIDATENGSVIHISLVNLLSTPISNIGFNATWGGEKPVDAKEFARWQQLLFNTSMKSTLKLLPGQWQDINLTLKGVSPNNLGYLKLAINMENIQFDNLPSAENRQKRSKKINAVSTLITRNSEHH</sequence>
<dbReference type="Gene3D" id="2.60.40.1620">
    <property type="entry name" value="Lipoprotein YajI-like"/>
    <property type="match status" value="1"/>
</dbReference>
<reference evidence="3 4" key="1">
    <citation type="submission" date="2018-06" db="EMBL/GenBank/DDBJ databases">
        <authorList>
            <consortium name="Pathogen Informatics"/>
            <person name="Doyle S."/>
        </authorList>
    </citation>
    <scope>NUCLEOTIDE SEQUENCE [LARGE SCALE GENOMIC DNA]</scope>
    <source>
        <strain evidence="3 4">NCTC8960</strain>
    </source>
</reference>
<evidence type="ECO:0000256" key="2">
    <source>
        <dbReference type="SAM" id="MobiDB-lite"/>
    </source>
</evidence>
<dbReference type="AlphaFoldDB" id="A0A0F3VJU9"/>
<dbReference type="EMBL" id="UGFO01000006">
    <property type="protein sequence ID" value="STN12469.1"/>
    <property type="molecule type" value="Genomic_DNA"/>
</dbReference>
<organism evidence="3 4">
    <name type="scientific">Escherichia coli</name>
    <dbReference type="NCBI Taxonomy" id="562"/>
    <lineage>
        <taxon>Bacteria</taxon>
        <taxon>Pseudomonadati</taxon>
        <taxon>Pseudomonadota</taxon>
        <taxon>Gammaproteobacteria</taxon>
        <taxon>Enterobacterales</taxon>
        <taxon>Enterobacteriaceae</taxon>
        <taxon>Escherichia</taxon>
    </lineage>
</organism>
<evidence type="ECO:0000313" key="3">
    <source>
        <dbReference type="EMBL" id="STN12469.1"/>
    </source>
</evidence>
<feature type="coiled-coil region" evidence="1">
    <location>
        <begin position="31"/>
        <end position="65"/>
    </location>
</feature>